<dbReference type="CDD" id="cd05254">
    <property type="entry name" value="dTDP_HR_like_SDR_e"/>
    <property type="match status" value="1"/>
</dbReference>
<dbReference type="GO" id="GO:0008831">
    <property type="term" value="F:dTDP-4-dehydrorhamnose reductase activity"/>
    <property type="evidence" value="ECO:0007669"/>
    <property type="project" value="UniProtKB-EC"/>
</dbReference>
<comment type="similarity">
    <text evidence="4 6">Belongs to the dTDP-4-dehydrorhamnose reductase family.</text>
</comment>
<evidence type="ECO:0000256" key="2">
    <source>
        <dbReference type="ARBA" id="ARBA00001997"/>
    </source>
</evidence>
<dbReference type="Pfam" id="PF04321">
    <property type="entry name" value="RmlD_sub_bind"/>
    <property type="match status" value="1"/>
</dbReference>
<evidence type="ECO:0000256" key="1">
    <source>
        <dbReference type="ARBA" id="ARBA00001298"/>
    </source>
</evidence>
<comment type="function">
    <text evidence="6">Catalyzes the reduction of dTDP-6-deoxy-L-lyxo-4-hexulose to yield dTDP-L-rhamnose.</text>
</comment>
<dbReference type="InterPro" id="IPR011051">
    <property type="entry name" value="RmlC_Cupin_sf"/>
</dbReference>
<dbReference type="UniPathway" id="UPA00124"/>
<dbReference type="RefSeq" id="WP_145076929.1">
    <property type="nucleotide sequence ID" value="NZ_CP036298.1"/>
</dbReference>
<comment type="catalytic activity">
    <reaction evidence="1">
        <text>dTDP-4-dehydro-6-deoxy-alpha-D-glucose = dTDP-4-dehydro-beta-L-rhamnose</text>
        <dbReference type="Rhea" id="RHEA:16969"/>
        <dbReference type="ChEBI" id="CHEBI:57649"/>
        <dbReference type="ChEBI" id="CHEBI:62830"/>
        <dbReference type="EC" id="5.1.3.13"/>
    </reaction>
</comment>
<dbReference type="InterPro" id="IPR014710">
    <property type="entry name" value="RmlC-like_jellyroll"/>
</dbReference>
<dbReference type="Proteomes" id="UP000318017">
    <property type="component" value="Chromosome"/>
</dbReference>
<evidence type="ECO:0000256" key="3">
    <source>
        <dbReference type="ARBA" id="ARBA00004781"/>
    </source>
</evidence>
<comment type="function">
    <text evidence="2">Catalyzes the epimerization of the C3' and C5'positions of dTDP-6-deoxy-D-xylo-4-hexulose, forming dTDP-6-deoxy-L-lyxo-4-hexulose.</text>
</comment>
<dbReference type="EC" id="1.1.1.133" evidence="6"/>
<protein>
    <recommendedName>
        <fullName evidence="6">dTDP-4-dehydrorhamnose reductase</fullName>
        <ecNumber evidence="6">1.1.1.133</ecNumber>
    </recommendedName>
</protein>
<evidence type="ECO:0000259" key="7">
    <source>
        <dbReference type="Pfam" id="PF04321"/>
    </source>
</evidence>
<dbReference type="Gene3D" id="3.40.50.720">
    <property type="entry name" value="NAD(P)-binding Rossmann-like Domain"/>
    <property type="match status" value="1"/>
</dbReference>
<dbReference type="Gene3D" id="2.60.120.10">
    <property type="entry name" value="Jelly Rolls"/>
    <property type="match status" value="1"/>
</dbReference>
<dbReference type="NCBIfam" id="TIGR01214">
    <property type="entry name" value="rmlD"/>
    <property type="match status" value="1"/>
</dbReference>
<accession>A0A518G596</accession>
<dbReference type="GO" id="GO:0019305">
    <property type="term" value="P:dTDP-rhamnose biosynthetic process"/>
    <property type="evidence" value="ECO:0007669"/>
    <property type="project" value="UniProtKB-UniPathway"/>
</dbReference>
<keyword evidence="6" id="KW-0521">NADP</keyword>
<reference evidence="8 9" key="1">
    <citation type="submission" date="2019-02" db="EMBL/GenBank/DDBJ databases">
        <title>Deep-cultivation of Planctomycetes and their phenomic and genomic characterization uncovers novel biology.</title>
        <authorList>
            <person name="Wiegand S."/>
            <person name="Jogler M."/>
            <person name="Boedeker C."/>
            <person name="Pinto D."/>
            <person name="Vollmers J."/>
            <person name="Rivas-Marin E."/>
            <person name="Kohn T."/>
            <person name="Peeters S.H."/>
            <person name="Heuer A."/>
            <person name="Rast P."/>
            <person name="Oberbeckmann S."/>
            <person name="Bunk B."/>
            <person name="Jeske O."/>
            <person name="Meyerdierks A."/>
            <person name="Storesund J.E."/>
            <person name="Kallscheuer N."/>
            <person name="Luecker S."/>
            <person name="Lage O.M."/>
            <person name="Pohl T."/>
            <person name="Merkel B.J."/>
            <person name="Hornburger P."/>
            <person name="Mueller R.-W."/>
            <person name="Bruemmer F."/>
            <person name="Labrenz M."/>
            <person name="Spormann A.M."/>
            <person name="Op den Camp H."/>
            <person name="Overmann J."/>
            <person name="Amann R."/>
            <person name="Jetten M.S.M."/>
            <person name="Mascher T."/>
            <person name="Medema M.H."/>
            <person name="Devos D.P."/>
            <person name="Kaster A.-K."/>
            <person name="Ovreas L."/>
            <person name="Rohde M."/>
            <person name="Galperin M.Y."/>
            <person name="Jogler C."/>
        </authorList>
    </citation>
    <scope>NUCLEOTIDE SEQUENCE [LARGE SCALE GENOMIC DNA]</scope>
    <source>
        <strain evidence="8 9">Q31a</strain>
    </source>
</reference>
<keyword evidence="9" id="KW-1185">Reference proteome</keyword>
<dbReference type="InterPro" id="IPR005913">
    <property type="entry name" value="dTDP_dehydrorham_reduct"/>
</dbReference>
<dbReference type="GO" id="GO:0008830">
    <property type="term" value="F:dTDP-4-dehydrorhamnose 3,5-epimerase activity"/>
    <property type="evidence" value="ECO:0007669"/>
    <property type="project" value="UniProtKB-EC"/>
</dbReference>
<dbReference type="InterPro" id="IPR029903">
    <property type="entry name" value="RmlD-like-bd"/>
</dbReference>
<evidence type="ECO:0000256" key="4">
    <source>
        <dbReference type="ARBA" id="ARBA00010944"/>
    </source>
</evidence>
<evidence type="ECO:0000256" key="5">
    <source>
        <dbReference type="ARBA" id="ARBA00048200"/>
    </source>
</evidence>
<dbReference type="Pfam" id="PF00908">
    <property type="entry name" value="dTDP_sugar_isom"/>
    <property type="match status" value="1"/>
</dbReference>
<dbReference type="SUPFAM" id="SSF51182">
    <property type="entry name" value="RmlC-like cupins"/>
    <property type="match status" value="1"/>
</dbReference>
<dbReference type="InterPro" id="IPR000888">
    <property type="entry name" value="RmlC-like"/>
</dbReference>
<dbReference type="OrthoDB" id="9803892at2"/>
<dbReference type="InterPro" id="IPR036291">
    <property type="entry name" value="NAD(P)-bd_dom_sf"/>
</dbReference>
<sequence length="585" mass="63830">MIHTLPTRISGVEILRSQATGTSSKEASAWFSAISQQFGGPRRERVVCTRAGQLTAPSYYRLGGTDRTLRCLSGEMVVVVIDTRHDSPTFAQWHSFLLSSDNARGLWIPAGVAVGWQTVSPRAQLAFSQRLCQGRSQQGWLRWDDPQLAIGWPSIPQDLLEQPATALDLEEIANPDLPCLAQVRRTKVPQAKCSVWYPAAAIRRTLHRQEKTRTQIQFAKVQVDASRTPLQLPNELSNAPGVVGARQPGAAAGITSRATSAMEPTTAKDVILVIGSSGQLGHDLCRYLRQLGTVVGACRDPEKHGLLPVPTFVDISRPASIRTAIRKVRPKLIVNATGLTNVDRAEKDPRIAQLVNAAAPAIMAEEAREVGAGMIHFCTDMVFDGSGERPWNERDRPNPLNQYGRTKLLGTEAIRASGVPHLILRTGWLYSTHGENYVKSIVDLCTYRSSITLASDHFGSPTSTDWLARTLTELLSSGTNDLVGWLAQFGGLYHLSNLGFASRVEVGDQIIATCKQLTLPVVLQKFHSAKQAELPTPTPCPLNCRLDSSAIAVKFGMTLPRWQAELNLQIAKLLDSSILPAQSVA</sequence>
<dbReference type="GO" id="GO:0005829">
    <property type="term" value="C:cytosol"/>
    <property type="evidence" value="ECO:0007669"/>
    <property type="project" value="TreeGrafter"/>
</dbReference>
<organism evidence="8 9">
    <name type="scientific">Aureliella helgolandensis</name>
    <dbReference type="NCBI Taxonomy" id="2527968"/>
    <lineage>
        <taxon>Bacteria</taxon>
        <taxon>Pseudomonadati</taxon>
        <taxon>Planctomycetota</taxon>
        <taxon>Planctomycetia</taxon>
        <taxon>Pirellulales</taxon>
        <taxon>Pirellulaceae</taxon>
        <taxon>Aureliella</taxon>
    </lineage>
</organism>
<dbReference type="Gene3D" id="3.90.25.10">
    <property type="entry name" value="UDP-galactose 4-epimerase, domain 1"/>
    <property type="match status" value="1"/>
</dbReference>
<evidence type="ECO:0000313" key="9">
    <source>
        <dbReference type="Proteomes" id="UP000318017"/>
    </source>
</evidence>
<evidence type="ECO:0000256" key="6">
    <source>
        <dbReference type="RuleBase" id="RU364082"/>
    </source>
</evidence>
<proteinExistence type="inferred from homology"/>
<name>A0A518G596_9BACT</name>
<dbReference type="EMBL" id="CP036298">
    <property type="protein sequence ID" value="QDV23767.1"/>
    <property type="molecule type" value="Genomic_DNA"/>
</dbReference>
<dbReference type="AlphaFoldDB" id="A0A518G596"/>
<dbReference type="PANTHER" id="PTHR10491:SF4">
    <property type="entry name" value="METHIONINE ADENOSYLTRANSFERASE 2 SUBUNIT BETA"/>
    <property type="match status" value="1"/>
</dbReference>
<dbReference type="SUPFAM" id="SSF51735">
    <property type="entry name" value="NAD(P)-binding Rossmann-fold domains"/>
    <property type="match status" value="1"/>
</dbReference>
<feature type="domain" description="RmlD-like substrate binding" evidence="7">
    <location>
        <begin position="271"/>
        <end position="572"/>
    </location>
</feature>
<dbReference type="PANTHER" id="PTHR10491">
    <property type="entry name" value="DTDP-4-DEHYDRORHAMNOSE REDUCTASE"/>
    <property type="match status" value="1"/>
</dbReference>
<gene>
    <name evidence="8" type="primary">rfbD</name>
    <name evidence="8" type="ORF">Q31a_20720</name>
</gene>
<comment type="catalytic activity">
    <reaction evidence="5">
        <text>dTDP-beta-L-rhamnose + NADP(+) = dTDP-4-dehydro-beta-L-rhamnose + NADPH + H(+)</text>
        <dbReference type="Rhea" id="RHEA:21796"/>
        <dbReference type="ChEBI" id="CHEBI:15378"/>
        <dbReference type="ChEBI" id="CHEBI:57510"/>
        <dbReference type="ChEBI" id="CHEBI:57783"/>
        <dbReference type="ChEBI" id="CHEBI:58349"/>
        <dbReference type="ChEBI" id="CHEBI:62830"/>
        <dbReference type="EC" id="1.1.1.133"/>
    </reaction>
</comment>
<comment type="pathway">
    <text evidence="3 6">Carbohydrate biosynthesis; dTDP-L-rhamnose biosynthesis.</text>
</comment>
<evidence type="ECO:0000313" key="8">
    <source>
        <dbReference type="EMBL" id="QDV23767.1"/>
    </source>
</evidence>
<dbReference type="KEGG" id="ahel:Q31a_20720"/>
<keyword evidence="6 8" id="KW-0560">Oxidoreductase</keyword>